<dbReference type="AlphaFoldDB" id="A0A8T0E027"/>
<dbReference type="Proteomes" id="UP000807504">
    <property type="component" value="Unassembled WGS sequence"/>
</dbReference>
<reference evidence="7" key="2">
    <citation type="submission" date="2020-06" db="EMBL/GenBank/DDBJ databases">
        <authorList>
            <person name="Sheffer M."/>
        </authorList>
    </citation>
    <scope>NUCLEOTIDE SEQUENCE</scope>
</reference>
<keyword evidence="3" id="KW-0862">Zinc</keyword>
<feature type="domain" description="THAP-type" evidence="6">
    <location>
        <begin position="1"/>
        <end position="72"/>
    </location>
</feature>
<dbReference type="PANTHER" id="PTHR47696:SF1">
    <property type="entry name" value="THAP DOMAIN-CONTAINING PROTEIN 2"/>
    <property type="match status" value="1"/>
</dbReference>
<dbReference type="SUPFAM" id="SSF57716">
    <property type="entry name" value="Glucocorticoid receptor-like (DNA-binding domain)"/>
    <property type="match status" value="1"/>
</dbReference>
<dbReference type="InterPro" id="IPR026521">
    <property type="entry name" value="THAP2"/>
</dbReference>
<reference evidence="7" key="1">
    <citation type="journal article" date="2020" name="bioRxiv">
        <title>Chromosome-level reference genome of the European wasp spider Argiope bruennichi: a resource for studies on range expansion and evolutionary adaptation.</title>
        <authorList>
            <person name="Sheffer M.M."/>
            <person name="Hoppe A."/>
            <person name="Krehenwinkel H."/>
            <person name="Uhl G."/>
            <person name="Kuss A.W."/>
            <person name="Jensen L."/>
            <person name="Jensen C."/>
            <person name="Gillespie R.G."/>
            <person name="Hoff K.J."/>
            <person name="Prost S."/>
        </authorList>
    </citation>
    <scope>NUCLEOTIDE SEQUENCE</scope>
</reference>
<name>A0A8T0E027_ARGBR</name>
<evidence type="ECO:0000256" key="3">
    <source>
        <dbReference type="ARBA" id="ARBA00022833"/>
    </source>
</evidence>
<organism evidence="7 8">
    <name type="scientific">Argiope bruennichi</name>
    <name type="common">Wasp spider</name>
    <name type="synonym">Aranea bruennichi</name>
    <dbReference type="NCBI Taxonomy" id="94029"/>
    <lineage>
        <taxon>Eukaryota</taxon>
        <taxon>Metazoa</taxon>
        <taxon>Ecdysozoa</taxon>
        <taxon>Arthropoda</taxon>
        <taxon>Chelicerata</taxon>
        <taxon>Arachnida</taxon>
        <taxon>Araneae</taxon>
        <taxon>Araneomorphae</taxon>
        <taxon>Entelegynae</taxon>
        <taxon>Araneoidea</taxon>
        <taxon>Araneidae</taxon>
        <taxon>Argiope</taxon>
    </lineage>
</organism>
<keyword evidence="1" id="KW-0479">Metal-binding</keyword>
<evidence type="ECO:0000256" key="4">
    <source>
        <dbReference type="ARBA" id="ARBA00023125"/>
    </source>
</evidence>
<dbReference type="PANTHER" id="PTHR47696">
    <property type="entry name" value="THAP DOMAIN-CONTAINING PROTEIN 2"/>
    <property type="match status" value="1"/>
</dbReference>
<keyword evidence="4 5" id="KW-0238">DNA-binding</keyword>
<evidence type="ECO:0000256" key="5">
    <source>
        <dbReference type="PROSITE-ProRule" id="PRU00309"/>
    </source>
</evidence>
<proteinExistence type="predicted"/>
<comment type="caution">
    <text evidence="7">The sequence shown here is derived from an EMBL/GenBank/DDBJ whole genome shotgun (WGS) entry which is preliminary data.</text>
</comment>
<keyword evidence="2 5" id="KW-0863">Zinc-finger</keyword>
<protein>
    <recommendedName>
        <fullName evidence="6">THAP-type domain-containing protein</fullName>
    </recommendedName>
</protein>
<evidence type="ECO:0000259" key="6">
    <source>
        <dbReference type="PROSITE" id="PS50950"/>
    </source>
</evidence>
<dbReference type="PROSITE" id="PS50950">
    <property type="entry name" value="ZF_THAP"/>
    <property type="match status" value="1"/>
</dbReference>
<evidence type="ECO:0000256" key="2">
    <source>
        <dbReference type="ARBA" id="ARBA00022771"/>
    </source>
</evidence>
<keyword evidence="8" id="KW-1185">Reference proteome</keyword>
<evidence type="ECO:0000313" key="7">
    <source>
        <dbReference type="EMBL" id="KAF8763579.1"/>
    </source>
</evidence>
<dbReference type="Pfam" id="PF05485">
    <property type="entry name" value="THAP"/>
    <property type="match status" value="1"/>
</dbReference>
<evidence type="ECO:0000313" key="8">
    <source>
        <dbReference type="Proteomes" id="UP000807504"/>
    </source>
</evidence>
<accession>A0A8T0E027</accession>
<sequence length="384" mass="44344">MIQMQLHLRLSPNIDFSKEEEKRKLWLSKLRRENFTVTNSTKVWSKHFTSDSFDREKLGGTWLKKTAVPTLFDFPDHLQLKTKGTNTSRKRMIQNAITPPPEPEPSSKKSKYYIGDFQEKDMTSPTKAYYVLNMAKNCKESNRRKVKKLRNKNRRLQKRICSLQEILKEMRKKALISQSTSDILEFQAAYIRLLCHVDIISGGNENCIALDASSILKISSAINVYRKSLNNDVNLEEEDGDDNIGEILLNPYVCDVSSHIAGFVIRKLAKTVKCSHCITVLIKDNKLYSDLQVDSPLDLSAGKYKYECRLSQRKDRGGLIFPSEDVLKICHIPEKEIRVRQISGKLRSRNIMNRLILSAGSFKLSYFREYLCFEQTCSRSKSIR</sequence>
<dbReference type="EMBL" id="JABXBU010002231">
    <property type="protein sequence ID" value="KAF8763579.1"/>
    <property type="molecule type" value="Genomic_DNA"/>
</dbReference>
<dbReference type="GO" id="GO:0008270">
    <property type="term" value="F:zinc ion binding"/>
    <property type="evidence" value="ECO:0007669"/>
    <property type="project" value="UniProtKB-KW"/>
</dbReference>
<dbReference type="InterPro" id="IPR006612">
    <property type="entry name" value="THAP_Znf"/>
</dbReference>
<dbReference type="GO" id="GO:0003677">
    <property type="term" value="F:DNA binding"/>
    <property type="evidence" value="ECO:0007669"/>
    <property type="project" value="UniProtKB-UniRule"/>
</dbReference>
<gene>
    <name evidence="7" type="ORF">HNY73_021751</name>
</gene>
<evidence type="ECO:0000256" key="1">
    <source>
        <dbReference type="ARBA" id="ARBA00022723"/>
    </source>
</evidence>